<organism evidence="3 4">
    <name type="scientific">Carpediemonas membranifera</name>
    <dbReference type="NCBI Taxonomy" id="201153"/>
    <lineage>
        <taxon>Eukaryota</taxon>
        <taxon>Metamonada</taxon>
        <taxon>Carpediemonas-like organisms</taxon>
        <taxon>Carpediemonas</taxon>
    </lineage>
</organism>
<evidence type="ECO:0000256" key="2">
    <source>
        <dbReference type="SAM" id="MobiDB-lite"/>
    </source>
</evidence>
<evidence type="ECO:0000313" key="4">
    <source>
        <dbReference type="Proteomes" id="UP000717585"/>
    </source>
</evidence>
<protein>
    <submittedName>
        <fullName evidence="3">Actin-related protein</fullName>
    </submittedName>
</protein>
<dbReference type="InterPro" id="IPR043129">
    <property type="entry name" value="ATPase_NBD"/>
</dbReference>
<dbReference type="Gene3D" id="3.30.420.40">
    <property type="match status" value="2"/>
</dbReference>
<dbReference type="InterPro" id="IPR004000">
    <property type="entry name" value="Actin"/>
</dbReference>
<proteinExistence type="inferred from homology"/>
<comment type="similarity">
    <text evidence="1">Belongs to the actin family.</text>
</comment>
<gene>
    <name evidence="3" type="ORF">J8273_4450</name>
</gene>
<dbReference type="Pfam" id="PF00022">
    <property type="entry name" value="Actin"/>
    <property type="match status" value="1"/>
</dbReference>
<evidence type="ECO:0000256" key="1">
    <source>
        <dbReference type="RuleBase" id="RU000487"/>
    </source>
</evidence>
<feature type="region of interest" description="Disordered" evidence="2">
    <location>
        <begin position="258"/>
        <end position="277"/>
    </location>
</feature>
<keyword evidence="4" id="KW-1185">Reference proteome</keyword>
<dbReference type="PRINTS" id="PR00190">
    <property type="entry name" value="ACTIN"/>
</dbReference>
<dbReference type="EMBL" id="JAHDYR010000017">
    <property type="protein sequence ID" value="KAG9394087.1"/>
    <property type="molecule type" value="Genomic_DNA"/>
</dbReference>
<dbReference type="SUPFAM" id="SSF53067">
    <property type="entry name" value="Actin-like ATPase domain"/>
    <property type="match status" value="2"/>
</dbReference>
<name>A0A8J6E469_9EUKA</name>
<dbReference type="SMART" id="SM00268">
    <property type="entry name" value="ACTIN"/>
    <property type="match status" value="1"/>
</dbReference>
<sequence>MSAGQISGGDDISALVIDTGSRNVRFGFSGNDTPTLTIPSVVGAQSSGTETSNFVGDTELLYPHKHMDIERPVTNGVIQNVEKVCEIYSYGLNRLTGRRNADLSELRVSHPILMIDPIVCPSAVRAELVEYLFETLDCPAVYFAHSAVTACYASARYTGLVLESGAGYTAAVPIHEGYALHNHVVSSPIAGDVITGILDSKLNDKHVDLLSPYQYFKRGSSVTHRHLPGITDSYHAFRRAMLVEDIKESICDVPDVPMDDSTDPTPPESYSLPDGSTVTLGTERLTVPEVLFNPTMLDTTAGRNNNPAVQGMVVSSIASCDESIQRDLFQNILPVGGSTAFPQFVRRLTSEIDTMKLPVFKTKVHSYNPAERGQAAWTGGSILSSLGTFHQLWLDRAEFLEHGKGVANTKFL</sequence>
<comment type="caution">
    <text evidence="3">The sequence shown here is derived from an EMBL/GenBank/DDBJ whole genome shotgun (WGS) entry which is preliminary data.</text>
</comment>
<dbReference type="OrthoDB" id="5132116at2759"/>
<dbReference type="Gene3D" id="3.90.640.10">
    <property type="entry name" value="Actin, Chain A, domain 4"/>
    <property type="match status" value="1"/>
</dbReference>
<reference evidence="3" key="1">
    <citation type="submission" date="2021-05" db="EMBL/GenBank/DDBJ databases">
        <title>A free-living protist that lacks canonical eukaryotic 1 DNA replication and segregation systems.</title>
        <authorList>
            <person name="Salas-Leiva D.E."/>
            <person name="Tromer E.C."/>
            <person name="Curtis B.A."/>
            <person name="Jerlstrom-Hultqvist J."/>
            <person name="Kolisko M."/>
            <person name="Yi Z."/>
            <person name="Salas-Leiva J.S."/>
            <person name="Gallot-Lavallee L."/>
            <person name="Kops G.J.P.L."/>
            <person name="Archibald J.M."/>
            <person name="Simpson A.G.B."/>
            <person name="Roger A.J."/>
        </authorList>
    </citation>
    <scope>NUCLEOTIDE SEQUENCE</scope>
    <source>
        <strain evidence="3">BICM</strain>
    </source>
</reference>
<dbReference type="AlphaFoldDB" id="A0A8J6E469"/>
<dbReference type="Proteomes" id="UP000717585">
    <property type="component" value="Unassembled WGS sequence"/>
</dbReference>
<accession>A0A8J6E469</accession>
<dbReference type="PANTHER" id="PTHR11937">
    <property type="entry name" value="ACTIN"/>
    <property type="match status" value="1"/>
</dbReference>
<evidence type="ECO:0000313" key="3">
    <source>
        <dbReference type="EMBL" id="KAG9394087.1"/>
    </source>
</evidence>